<evidence type="ECO:0000256" key="1">
    <source>
        <dbReference type="SAM" id="MobiDB-lite"/>
    </source>
</evidence>
<accession>A0A0L0H4A6</accession>
<dbReference type="Pfam" id="PF00169">
    <property type="entry name" value="PH"/>
    <property type="match status" value="1"/>
</dbReference>
<name>A0A0L0H4A6_SPIPD</name>
<reference evidence="3 4" key="1">
    <citation type="submission" date="2009-08" db="EMBL/GenBank/DDBJ databases">
        <title>The Genome Sequence of Spizellomyces punctatus strain DAOM BR117.</title>
        <authorList>
            <consortium name="The Broad Institute Genome Sequencing Platform"/>
            <person name="Russ C."/>
            <person name="Cuomo C."/>
            <person name="Shea T."/>
            <person name="Young S.K."/>
            <person name="Zeng Q."/>
            <person name="Koehrsen M."/>
            <person name="Haas B."/>
            <person name="Borodovsky M."/>
            <person name="Guigo R."/>
            <person name="Alvarado L."/>
            <person name="Berlin A."/>
            <person name="Bochicchio J."/>
            <person name="Borenstein D."/>
            <person name="Chapman S."/>
            <person name="Chen Z."/>
            <person name="Engels R."/>
            <person name="Freedman E."/>
            <person name="Gellesch M."/>
            <person name="Goldberg J."/>
            <person name="Griggs A."/>
            <person name="Gujja S."/>
            <person name="Heiman D."/>
            <person name="Hepburn T."/>
            <person name="Howarth C."/>
            <person name="Jen D."/>
            <person name="Larson L."/>
            <person name="Lewis B."/>
            <person name="Mehta T."/>
            <person name="Park D."/>
            <person name="Pearson M."/>
            <person name="Roberts A."/>
            <person name="Saif S."/>
            <person name="Shenoy N."/>
            <person name="Sisk P."/>
            <person name="Stolte C."/>
            <person name="Sykes S."/>
            <person name="Thomson T."/>
            <person name="Walk T."/>
            <person name="White J."/>
            <person name="Yandava C."/>
            <person name="Burger G."/>
            <person name="Gray M.W."/>
            <person name="Holland P.W.H."/>
            <person name="King N."/>
            <person name="Lang F.B.F."/>
            <person name="Roger A.J."/>
            <person name="Ruiz-Trillo I."/>
            <person name="Lander E."/>
            <person name="Nusbaum C."/>
        </authorList>
    </citation>
    <scope>NUCLEOTIDE SEQUENCE [LARGE SCALE GENOMIC DNA]</scope>
    <source>
        <strain evidence="3 4">DAOM BR117</strain>
    </source>
</reference>
<dbReference type="InterPro" id="IPR001849">
    <property type="entry name" value="PH_domain"/>
</dbReference>
<dbReference type="InterPro" id="IPR011993">
    <property type="entry name" value="PH-like_dom_sf"/>
</dbReference>
<evidence type="ECO:0000313" key="3">
    <source>
        <dbReference type="EMBL" id="KNC96032.1"/>
    </source>
</evidence>
<sequence length="359" mass="39952">MKSLTEVGADGLPALPAKVSPSSYTSPLASGGKPISPRNPLHPRWKENQAAGPNRLSLSRDSSIVNSSTTISSQSPATTVSNASQERPARCLAWSESGSPTGRCGSAPGRLMRKTVQSCGFEVDTDNIMMDEPKKKWVGLKRKVRYPIPHNLFMGKTSYSGYLTVHERHFHSKFNGAIGKSKRRWVVINNDTLYILKKPHALYASEIFHLEDCTLDPCPPKLGKFMTMVFGLYKLPDIDNEGRCFLFVTGSDGAKVEWMGEILRAMSWRERMLAQRGTIPRITVFDTSSCTQREPSQVFPIIPAVSDMRGRRWSVNTTLSPDEVEQLEVANNVRHERVSEGMPPAMKIDEARRTRSGTV</sequence>
<dbReference type="SUPFAM" id="SSF50729">
    <property type="entry name" value="PH domain-like"/>
    <property type="match status" value="1"/>
</dbReference>
<dbReference type="SMART" id="SM00233">
    <property type="entry name" value="PH"/>
    <property type="match status" value="1"/>
</dbReference>
<dbReference type="RefSeq" id="XP_016604072.1">
    <property type="nucleotide sequence ID" value="XM_016756772.1"/>
</dbReference>
<evidence type="ECO:0000259" key="2">
    <source>
        <dbReference type="PROSITE" id="PS50003"/>
    </source>
</evidence>
<keyword evidence="4" id="KW-1185">Reference proteome</keyword>
<organism evidence="3 4">
    <name type="scientific">Spizellomyces punctatus (strain DAOM BR117)</name>
    <dbReference type="NCBI Taxonomy" id="645134"/>
    <lineage>
        <taxon>Eukaryota</taxon>
        <taxon>Fungi</taxon>
        <taxon>Fungi incertae sedis</taxon>
        <taxon>Chytridiomycota</taxon>
        <taxon>Chytridiomycota incertae sedis</taxon>
        <taxon>Chytridiomycetes</taxon>
        <taxon>Spizellomycetales</taxon>
        <taxon>Spizellomycetaceae</taxon>
        <taxon>Spizellomyces</taxon>
    </lineage>
</organism>
<feature type="region of interest" description="Disordered" evidence="1">
    <location>
        <begin position="1"/>
        <end position="87"/>
    </location>
</feature>
<dbReference type="OrthoDB" id="2134780at2759"/>
<feature type="region of interest" description="Disordered" evidence="1">
    <location>
        <begin position="337"/>
        <end position="359"/>
    </location>
</feature>
<dbReference type="EMBL" id="KQ257472">
    <property type="protein sequence ID" value="KNC96032.1"/>
    <property type="molecule type" value="Genomic_DNA"/>
</dbReference>
<dbReference type="AlphaFoldDB" id="A0A0L0H4A6"/>
<protein>
    <recommendedName>
        <fullName evidence="2">PH domain-containing protein</fullName>
    </recommendedName>
</protein>
<feature type="domain" description="PH" evidence="2">
    <location>
        <begin position="156"/>
        <end position="267"/>
    </location>
</feature>
<gene>
    <name evidence="3" type="ORF">SPPG_08627</name>
</gene>
<dbReference type="Gene3D" id="2.30.29.30">
    <property type="entry name" value="Pleckstrin-homology domain (PH domain)/Phosphotyrosine-binding domain (PTB)"/>
    <property type="match status" value="1"/>
</dbReference>
<dbReference type="GeneID" id="27691775"/>
<proteinExistence type="predicted"/>
<evidence type="ECO:0000313" key="4">
    <source>
        <dbReference type="Proteomes" id="UP000053201"/>
    </source>
</evidence>
<dbReference type="VEuPathDB" id="FungiDB:SPPG_08627"/>
<feature type="compositionally biased region" description="Low complexity" evidence="1">
    <location>
        <begin position="62"/>
        <end position="79"/>
    </location>
</feature>
<dbReference type="CDD" id="cd00821">
    <property type="entry name" value="PH"/>
    <property type="match status" value="1"/>
</dbReference>
<dbReference type="InParanoid" id="A0A0L0H4A6"/>
<dbReference type="Proteomes" id="UP000053201">
    <property type="component" value="Unassembled WGS sequence"/>
</dbReference>
<dbReference type="PROSITE" id="PS50003">
    <property type="entry name" value="PH_DOMAIN"/>
    <property type="match status" value="1"/>
</dbReference>